<dbReference type="RefSeq" id="WP_184017270.1">
    <property type="nucleotide sequence ID" value="NZ_JACHFD010000006.1"/>
</dbReference>
<dbReference type="Gene3D" id="2.60.120.260">
    <property type="entry name" value="Galactose-binding domain-like"/>
    <property type="match status" value="1"/>
</dbReference>
<dbReference type="SMART" id="SM00710">
    <property type="entry name" value="PbH1"/>
    <property type="match status" value="6"/>
</dbReference>
<evidence type="ECO:0000259" key="1">
    <source>
        <dbReference type="PROSITE" id="PS51841"/>
    </source>
</evidence>
<dbReference type="InterPro" id="IPR059177">
    <property type="entry name" value="GH29D-like_dom"/>
</dbReference>
<dbReference type="InterPro" id="IPR014867">
    <property type="entry name" value="Spore_coat_CotH_CotH2/3/7"/>
</dbReference>
<dbReference type="Pfam" id="PF00932">
    <property type="entry name" value="LTD"/>
    <property type="match status" value="2"/>
</dbReference>
<dbReference type="Pfam" id="PF08757">
    <property type="entry name" value="CotH"/>
    <property type="match status" value="1"/>
</dbReference>
<dbReference type="Gene3D" id="2.60.40.1260">
    <property type="entry name" value="Lamin Tail domain"/>
    <property type="match status" value="2"/>
</dbReference>
<dbReference type="SUPFAM" id="SSF74853">
    <property type="entry name" value="Lamin A/C globular tail domain"/>
    <property type="match status" value="2"/>
</dbReference>
<comment type="caution">
    <text evidence="2">The sequence shown here is derived from an EMBL/GenBank/DDBJ whole genome shotgun (WGS) entry which is preliminary data.</text>
</comment>
<dbReference type="PROSITE" id="PS51841">
    <property type="entry name" value="LTD"/>
    <property type="match status" value="2"/>
</dbReference>
<evidence type="ECO:0000313" key="2">
    <source>
        <dbReference type="EMBL" id="MBB5351254.1"/>
    </source>
</evidence>
<evidence type="ECO:0000313" key="3">
    <source>
        <dbReference type="Proteomes" id="UP000557717"/>
    </source>
</evidence>
<dbReference type="InterPro" id="IPR036415">
    <property type="entry name" value="Lamin_tail_dom_sf"/>
</dbReference>
<dbReference type="Pfam" id="PF13290">
    <property type="entry name" value="CHB_HEX_C_1"/>
    <property type="match status" value="1"/>
</dbReference>
<proteinExistence type="predicted"/>
<dbReference type="InterPro" id="IPR001322">
    <property type="entry name" value="Lamin_tail_dom"/>
</dbReference>
<dbReference type="InterPro" id="IPR006626">
    <property type="entry name" value="PbH1"/>
</dbReference>
<dbReference type="EMBL" id="JACHFD010000006">
    <property type="protein sequence ID" value="MBB5351254.1"/>
    <property type="molecule type" value="Genomic_DNA"/>
</dbReference>
<dbReference type="InterPro" id="IPR044060">
    <property type="entry name" value="Bacterial_rp_domain"/>
</dbReference>
<reference evidence="2 3" key="1">
    <citation type="submission" date="2020-08" db="EMBL/GenBank/DDBJ databases">
        <title>Genomic Encyclopedia of Type Strains, Phase IV (KMG-IV): sequencing the most valuable type-strain genomes for metagenomic binning, comparative biology and taxonomic classification.</title>
        <authorList>
            <person name="Goeker M."/>
        </authorList>
    </citation>
    <scope>NUCLEOTIDE SEQUENCE [LARGE SCALE GENOMIC DNA]</scope>
    <source>
        <strain evidence="2 3">YC6886</strain>
    </source>
</reference>
<dbReference type="Gene3D" id="2.160.20.10">
    <property type="entry name" value="Single-stranded right-handed beta-helix, Pectin lyase-like"/>
    <property type="match status" value="1"/>
</dbReference>
<name>A0A840V6K7_9BACT</name>
<dbReference type="InterPro" id="IPR011050">
    <property type="entry name" value="Pectin_lyase_fold/virulence"/>
</dbReference>
<dbReference type="Pfam" id="PF13229">
    <property type="entry name" value="Beta_helix"/>
    <property type="match status" value="1"/>
</dbReference>
<feature type="domain" description="LTD" evidence="1">
    <location>
        <begin position="1303"/>
        <end position="1447"/>
    </location>
</feature>
<feature type="domain" description="LTD" evidence="1">
    <location>
        <begin position="21"/>
        <end position="165"/>
    </location>
</feature>
<dbReference type="InterPro" id="IPR039448">
    <property type="entry name" value="Beta_helix"/>
</dbReference>
<dbReference type="SUPFAM" id="SSF51126">
    <property type="entry name" value="Pectin lyase-like"/>
    <property type="match status" value="1"/>
</dbReference>
<dbReference type="Pfam" id="PF18998">
    <property type="entry name" value="Flg_new_2"/>
    <property type="match status" value="1"/>
</dbReference>
<dbReference type="InterPro" id="IPR008979">
    <property type="entry name" value="Galactose-bd-like_sf"/>
</dbReference>
<keyword evidence="3" id="KW-1185">Reference proteome</keyword>
<protein>
    <recommendedName>
        <fullName evidence="1">LTD domain-containing protein</fullName>
    </recommendedName>
</protein>
<sequence length="1750" mass="189680">MRLSIRAKSLSGLLPILASAPLYSEEPAVRINEFLASNQSIQPDNADFDDYSDWIELHNPGNAEVALDNFYLTDDLGAPTQWRFPAGTSIAAGGFLVVRADGFDAGPGETHLRGYYPWGSTFTTRRHHASFKLSADGEAIGLYRLDSPPTEETLISRHAIWSYRDLGTDPGAGWTGPGYDDDLWSSGTAPLGYGDSWVTTLVSYGADSSSKFATTYYRRHFSITDPAAISRLSLSIMADDAAVVYLNGIEVARLRMPQGTPSHDQYSGTLAPTENIYEELELAGLPLVAGDNVVAVEVHQESPTSSDTSFDLEMTADVLTAPAVEVDSVSFGPQTTDVSQGRDSSDQWVFFGTPTPGAPNLSSALVEPIEMSPEPTASMPSGFYETSLTVELGGTPSGSIHFTLDGSDPGPTSPIYATPLELTTTSILRSRVIEEGKIPGPILTRSYFLGSDADPQLPVVSFVADPATLFDDDIGIYANSSPYPFKGREIPLRLEFFEADRQPAFAVNAGTRIAGENIWLKAQKPFNVYCRGKYGDDAISYALFPGEPSATIGEFNLRNGGDDWEETLLRDAMMPSMLSGQMDASYYTYRPCVLYLNGEFWGIYNIRKRLDSTAFATEHHLSADDYDLVQYAHDENGVTRLTADTGSTDRYQSLLDLVTTQDPADSEVWAQIESQVNIDSFIDYVIATDFAVNTSWSHNREFWKGHSANSRWEWIINDFDRGFDTANLSGSLIDNFLSSDPLFSRLARQPAYVDRLIQRYAAHLGSTFLPDRFDAILDDLSSAQEGELDRHIDRWSAEGGIASRSSRQDQLDEIKQFVRDRPGYALDRLELELGLNRDPASLTFGVVPTLAGTLRIAGVPMRPAMEGTVELFQGTPVEFTAQAAPGYRFVAWRDGSTDPIRTLSLTGATTLTAQFEEGAETVLPLRVDSDLHLTENDSPYVVDGNLIVTSSATLTIDPGVTLLFTAGSSILVHGTLLANGTEAAPIDFQPRDSAEWGNLGFANTSTPSRLSHVVLRGATVSRVDPLNLKAAISGFHAELEMDHVDIEGPQPIFARHGSTHLVDSRIHITFTGDGINVKTGEALVERCTFTGNASVDTDAIDYDGVLDGIIRDNRIFNFRGDNSDGIDVGEGCVNLIVEKNRIYNNSDKGVSVGQGSEVIIRQNLIVGCALGVGIKDSGSAATIDQNTFARNDVAVAVYEKNRGAGGGSAVVTNCIFSRCKEAPVTVDALSSLAVSFSLSDSTPILGTGNIVADPLFSSPGIYDFSLQLLSPAIDAGDPGHILDPDGSRADMGMAYVYDPLDYPFLPPHVIVVNEVLSRSPGTEPDWIELYNQGSTPVDLSGWYLSDQADDLMRYRIPDGTLLAGGGYLVFREDANFGALSADPGVITPFALSGNGDTVHLFKPASGLDLEYHEIEDFGASEAGVTFGRYDKSGSGTTNFVAMKSPTPGARNSPPKVGPIVISEIMYHPESSADAEYLELLNISAEPVTLYDETRGAAWSITNGIEYTFPTSPPLTLPAGGRLILTRSLSAFQSSFSVAEGTPVYPWTSGGLSNSGETLELGKPGELDENLSRTFIRVDRINYQDTAPWPLAADGDGPGLERINPFAYGNDFSNWQATAANPGWPTTLASFHQWALDSNLPLDSQSPTDDPDHDGRVNLLEYAFGSSPSNPTHSLHPSVLPSTDVPQVVFPLESIRDDLWYTLQWSPNLDAGSWETLENIQAVSTDSGWEIHASAPDATQRGFFRMSIEER</sequence>
<dbReference type="SUPFAM" id="SSF49785">
    <property type="entry name" value="Galactose-binding domain-like"/>
    <property type="match status" value="1"/>
</dbReference>
<dbReference type="InterPro" id="IPR012334">
    <property type="entry name" value="Pectin_lyas_fold"/>
</dbReference>
<gene>
    <name evidence="2" type="ORF">HNR46_001490</name>
</gene>
<accession>A0A840V6K7</accession>
<organism evidence="2 3">
    <name type="scientific">Haloferula luteola</name>
    <dbReference type="NCBI Taxonomy" id="595692"/>
    <lineage>
        <taxon>Bacteria</taxon>
        <taxon>Pseudomonadati</taxon>
        <taxon>Verrucomicrobiota</taxon>
        <taxon>Verrucomicrobiia</taxon>
        <taxon>Verrucomicrobiales</taxon>
        <taxon>Verrucomicrobiaceae</taxon>
        <taxon>Haloferula</taxon>
    </lineage>
</organism>
<dbReference type="Proteomes" id="UP000557717">
    <property type="component" value="Unassembled WGS sequence"/>
</dbReference>